<evidence type="ECO:0000256" key="1">
    <source>
        <dbReference type="ARBA" id="ARBA00004479"/>
    </source>
</evidence>
<dbReference type="InterPro" id="IPR032695">
    <property type="entry name" value="Integrin_dom_sf"/>
</dbReference>
<dbReference type="PANTHER" id="PTHR23220">
    <property type="entry name" value="INTEGRIN ALPHA"/>
    <property type="match status" value="1"/>
</dbReference>
<feature type="domain" description="Integrin alpha third immunoglobulin-like" evidence="7">
    <location>
        <begin position="685"/>
        <end position="837"/>
    </location>
</feature>
<dbReference type="Gene3D" id="2.60.40.1530">
    <property type="entry name" value="ntegrin, alpha v. Chain A, domain 4"/>
    <property type="match status" value="1"/>
</dbReference>
<dbReference type="AlphaFoldDB" id="A0A8S3VMP7"/>
<keyword evidence="6" id="KW-0812">Transmembrane</keyword>
<dbReference type="OrthoDB" id="6152038at2759"/>
<sequence length="941" mass="108097">MSHSGVWECEICNFKTDRETKYNRHVDSTTHKNLQFLFLENELVSEDATNDDEIENGIRDAFSFNLSFSHVQDDHYRTVEQFAEPGAFDLVHDTAAPEIEETDCEEDAQNPSPQLSEWYPFNSQAELLMYVFMNSPTHPVSEEVVKFVLYILEQLDVQDIPTLSRLKEKKFGVYSWENLVKKKSEASRIISHASNGQKWKEINVEQDSTSIIPIVTAPMNLFVDDTSAHKSRRWMPLHCVQMQLSGLPLSDRHKQEHIHFLGASEKADIMDLARVVSDDITYLKTNGVPSFDATTGKNCIVKSCLDTVVADFQMLSHCCNHLGATALKYCPRCNVDRDHYMMLGVQRTPYKPRQTKRINIRSTEKEKKIMRKRYGVKEHDNVFWIWLLHLIPLGLAKHLIKTVIKPLDSTALTKMSCHLEALYPGSKFHDFFRYVDSRQGKDFKEYLQVAPFNMLYAGVQRRYIQMVSTLAAIQQKLNQSKFSESDIESLREDVRFYHQLIEENSPELKNKVKTHLLLHMIEDISRHGPPTGYDEDSFEKNHATIRNLLFLQNQKARSRDTSIKFAKNYLCRHVLSGGYFEDQDTWKQASINVQNIGEQQQIKKFLGLARAKEPKRRAGSVTMLERHQNKHPILTTQSEDVILHALITLNIETNVENYSLNKGNAVTAQNKDLIHKGEWLRYLDENMQLTNLGYSDIKASLVHIYWPSFDDLGNNLLYLTTVPTVSGTEGVCTKKIYTPANSTLLIKGREDENSGAYRTKRATRSDNTRRITCTRQWCTRIVCNLRYMEDTQTALIKVTARIWTDTLVKRGLSKEPFHLVSQAVAQVKEMPYDLPTTSETFRVVKQEVVTYVNAGRLAPPPKSVEPWIIGVAIAGGLLLLLLLILLLWWCGFFRRKRPEDAISASQKPLVYKNGSQANYGNQQMYGNPSGYGNDLMSRPYE</sequence>
<evidence type="ECO:0000256" key="6">
    <source>
        <dbReference type="SAM" id="Phobius"/>
    </source>
</evidence>
<evidence type="ECO:0000256" key="3">
    <source>
        <dbReference type="ARBA" id="ARBA00023136"/>
    </source>
</evidence>
<keyword evidence="2" id="KW-0401">Integrin</keyword>
<dbReference type="GO" id="GO:0007229">
    <property type="term" value="P:integrin-mediated signaling pathway"/>
    <property type="evidence" value="ECO:0007669"/>
    <property type="project" value="UniProtKB-KW"/>
</dbReference>
<dbReference type="Pfam" id="PF20806">
    <property type="entry name" value="Integrin_A_Ig_3"/>
    <property type="match status" value="1"/>
</dbReference>
<dbReference type="EMBL" id="CAJPWZ010003300">
    <property type="protein sequence ID" value="CAG2256327.1"/>
    <property type="molecule type" value="Genomic_DNA"/>
</dbReference>
<keyword evidence="3 6" id="KW-0472">Membrane</keyword>
<reference evidence="8" key="1">
    <citation type="submission" date="2021-03" db="EMBL/GenBank/DDBJ databases">
        <authorList>
            <person name="Bekaert M."/>
        </authorList>
    </citation>
    <scope>NUCLEOTIDE SEQUENCE</scope>
</reference>
<dbReference type="GO" id="GO:0008305">
    <property type="term" value="C:integrin complex"/>
    <property type="evidence" value="ECO:0007669"/>
    <property type="project" value="TreeGrafter"/>
</dbReference>
<name>A0A8S3VMP7_MYTED</name>
<dbReference type="PANTHER" id="PTHR23220:SF133">
    <property type="entry name" value="INTEGRIN ALPHA-PS2"/>
    <property type="match status" value="1"/>
</dbReference>
<accession>A0A8S3VMP7</accession>
<dbReference type="InterPro" id="IPR048286">
    <property type="entry name" value="Integrin_alpha_Ig-like_3"/>
</dbReference>
<dbReference type="GO" id="GO:0033627">
    <property type="term" value="P:cell adhesion mediated by integrin"/>
    <property type="evidence" value="ECO:0007669"/>
    <property type="project" value="TreeGrafter"/>
</dbReference>
<keyword evidence="9" id="KW-1185">Reference proteome</keyword>
<feature type="region of interest" description="Disordered" evidence="5">
    <location>
        <begin position="922"/>
        <end position="941"/>
    </location>
</feature>
<evidence type="ECO:0000256" key="2">
    <source>
        <dbReference type="ARBA" id="ARBA00023037"/>
    </source>
</evidence>
<proteinExistence type="predicted"/>
<evidence type="ECO:0000313" key="9">
    <source>
        <dbReference type="Proteomes" id="UP000683360"/>
    </source>
</evidence>
<comment type="subcellular location">
    <subcellularLocation>
        <location evidence="1">Membrane</location>
        <topology evidence="1">Single-pass type I membrane protein</topology>
    </subcellularLocation>
</comment>
<dbReference type="Gene3D" id="1.20.5.930">
    <property type="entry name" value="Bicelle-embedded integrin alpha(iib) transmembrane segment"/>
    <property type="match status" value="1"/>
</dbReference>
<dbReference type="GO" id="GO:0005178">
    <property type="term" value="F:integrin binding"/>
    <property type="evidence" value="ECO:0007669"/>
    <property type="project" value="TreeGrafter"/>
</dbReference>
<keyword evidence="4" id="KW-0325">Glycoprotein</keyword>
<organism evidence="8 9">
    <name type="scientific">Mytilus edulis</name>
    <name type="common">Blue mussel</name>
    <dbReference type="NCBI Taxonomy" id="6550"/>
    <lineage>
        <taxon>Eukaryota</taxon>
        <taxon>Metazoa</taxon>
        <taxon>Spiralia</taxon>
        <taxon>Lophotrochozoa</taxon>
        <taxon>Mollusca</taxon>
        <taxon>Bivalvia</taxon>
        <taxon>Autobranchia</taxon>
        <taxon>Pteriomorphia</taxon>
        <taxon>Mytilida</taxon>
        <taxon>Mytiloidea</taxon>
        <taxon>Mytilidae</taxon>
        <taxon>Mytilinae</taxon>
        <taxon>Mytilus</taxon>
    </lineage>
</organism>
<protein>
    <recommendedName>
        <fullName evidence="7">Integrin alpha third immunoglobulin-like domain-containing protein</fullName>
    </recommendedName>
</protein>
<dbReference type="GO" id="GO:0009897">
    <property type="term" value="C:external side of plasma membrane"/>
    <property type="evidence" value="ECO:0007669"/>
    <property type="project" value="TreeGrafter"/>
</dbReference>
<evidence type="ECO:0000256" key="5">
    <source>
        <dbReference type="SAM" id="MobiDB-lite"/>
    </source>
</evidence>
<evidence type="ECO:0000259" key="7">
    <source>
        <dbReference type="Pfam" id="PF20806"/>
    </source>
</evidence>
<dbReference type="GO" id="GO:0098609">
    <property type="term" value="P:cell-cell adhesion"/>
    <property type="evidence" value="ECO:0007669"/>
    <property type="project" value="TreeGrafter"/>
</dbReference>
<evidence type="ECO:0000313" key="8">
    <source>
        <dbReference type="EMBL" id="CAG2256327.1"/>
    </source>
</evidence>
<dbReference type="GO" id="GO:0007160">
    <property type="term" value="P:cell-matrix adhesion"/>
    <property type="evidence" value="ECO:0007669"/>
    <property type="project" value="TreeGrafter"/>
</dbReference>
<comment type="caution">
    <text evidence="8">The sequence shown here is derived from an EMBL/GenBank/DDBJ whole genome shotgun (WGS) entry which is preliminary data.</text>
</comment>
<evidence type="ECO:0000256" key="4">
    <source>
        <dbReference type="ARBA" id="ARBA00023180"/>
    </source>
</evidence>
<feature type="transmembrane region" description="Helical" evidence="6">
    <location>
        <begin position="867"/>
        <end position="889"/>
    </location>
</feature>
<dbReference type="SUPFAM" id="SSF69179">
    <property type="entry name" value="Integrin domains"/>
    <property type="match status" value="1"/>
</dbReference>
<keyword evidence="6" id="KW-1133">Transmembrane helix</keyword>
<dbReference type="Proteomes" id="UP000683360">
    <property type="component" value="Unassembled WGS sequence"/>
</dbReference>
<gene>
    <name evidence="8" type="ORF">MEDL_67670</name>
</gene>